<organism evidence="1 2">
    <name type="scientific">Artemisia annua</name>
    <name type="common">Sweet wormwood</name>
    <dbReference type="NCBI Taxonomy" id="35608"/>
    <lineage>
        <taxon>Eukaryota</taxon>
        <taxon>Viridiplantae</taxon>
        <taxon>Streptophyta</taxon>
        <taxon>Embryophyta</taxon>
        <taxon>Tracheophyta</taxon>
        <taxon>Spermatophyta</taxon>
        <taxon>Magnoliopsida</taxon>
        <taxon>eudicotyledons</taxon>
        <taxon>Gunneridae</taxon>
        <taxon>Pentapetalae</taxon>
        <taxon>asterids</taxon>
        <taxon>campanulids</taxon>
        <taxon>Asterales</taxon>
        <taxon>Asteraceae</taxon>
        <taxon>Asteroideae</taxon>
        <taxon>Anthemideae</taxon>
        <taxon>Artemisiinae</taxon>
        <taxon>Artemisia</taxon>
    </lineage>
</organism>
<sequence>MGGEIRVVKKGGVSGFRLQIEVPYRRFYKMALTTHQNINTRLKPLNIKCVNVQNVTRCSVLYSWGSPDALDGVRVSAKEKPQERLTGTLRNTSNHCSTNQRSCKFLGQFRFCEEGNEPEKVSPVTPDF</sequence>
<accession>A0A2U1M7Q2</accession>
<comment type="caution">
    <text evidence="1">The sequence shown here is derived from an EMBL/GenBank/DDBJ whole genome shotgun (WGS) entry which is preliminary data.</text>
</comment>
<gene>
    <name evidence="1" type="ORF">CTI12_AA410710</name>
</gene>
<dbReference type="Proteomes" id="UP000245207">
    <property type="component" value="Unassembled WGS sequence"/>
</dbReference>
<protein>
    <submittedName>
        <fullName evidence="1">Uncharacterized protein</fullName>
    </submittedName>
</protein>
<dbReference type="AlphaFoldDB" id="A0A2U1M7Q2"/>
<reference evidence="1 2" key="1">
    <citation type="journal article" date="2018" name="Mol. Plant">
        <title>The genome of Artemisia annua provides insight into the evolution of Asteraceae family and artemisinin biosynthesis.</title>
        <authorList>
            <person name="Shen Q."/>
            <person name="Zhang L."/>
            <person name="Liao Z."/>
            <person name="Wang S."/>
            <person name="Yan T."/>
            <person name="Shi P."/>
            <person name="Liu M."/>
            <person name="Fu X."/>
            <person name="Pan Q."/>
            <person name="Wang Y."/>
            <person name="Lv Z."/>
            <person name="Lu X."/>
            <person name="Zhang F."/>
            <person name="Jiang W."/>
            <person name="Ma Y."/>
            <person name="Chen M."/>
            <person name="Hao X."/>
            <person name="Li L."/>
            <person name="Tang Y."/>
            <person name="Lv G."/>
            <person name="Zhou Y."/>
            <person name="Sun X."/>
            <person name="Brodelius P.E."/>
            <person name="Rose J.K.C."/>
            <person name="Tang K."/>
        </authorList>
    </citation>
    <scope>NUCLEOTIDE SEQUENCE [LARGE SCALE GENOMIC DNA]</scope>
    <source>
        <strain evidence="2">cv. Huhao1</strain>
        <tissue evidence="1">Leaf</tissue>
    </source>
</reference>
<proteinExistence type="predicted"/>
<evidence type="ECO:0000313" key="2">
    <source>
        <dbReference type="Proteomes" id="UP000245207"/>
    </source>
</evidence>
<keyword evidence="2" id="KW-1185">Reference proteome</keyword>
<name>A0A2U1M7Q2_ARTAN</name>
<evidence type="ECO:0000313" key="1">
    <source>
        <dbReference type="EMBL" id="PWA57289.1"/>
    </source>
</evidence>
<dbReference type="EMBL" id="PKPP01006215">
    <property type="protein sequence ID" value="PWA57289.1"/>
    <property type="molecule type" value="Genomic_DNA"/>
</dbReference>